<keyword evidence="11" id="KW-0694">RNA-binding</keyword>
<dbReference type="Proteomes" id="UP000081671">
    <property type="component" value="Unplaced"/>
</dbReference>
<evidence type="ECO:0000256" key="5">
    <source>
        <dbReference type="ARBA" id="ARBA00022552"/>
    </source>
</evidence>
<evidence type="ECO:0000256" key="16">
    <source>
        <dbReference type="ARBA" id="ARBA00055967"/>
    </source>
</evidence>
<keyword evidence="5" id="KW-0698">rRNA processing</keyword>
<dbReference type="InParanoid" id="A0A1S3GEG8"/>
<protein>
    <recommendedName>
        <fullName evidence="18">Polynucleotide 5'-hydroxyl-kinase NOL9</fullName>
        <ecNumber evidence="3">2.7.1.78</ecNumber>
    </recommendedName>
    <alternativeName>
        <fullName evidence="19">Nucleolar protein 9</fullName>
    </alternativeName>
</protein>
<evidence type="ECO:0000256" key="14">
    <source>
        <dbReference type="ARBA" id="ARBA00044641"/>
    </source>
</evidence>
<evidence type="ECO:0000256" key="12">
    <source>
        <dbReference type="ARBA" id="ARBA00022990"/>
    </source>
</evidence>
<dbReference type="InterPro" id="IPR045116">
    <property type="entry name" value="Clp1/Grc3"/>
</dbReference>
<evidence type="ECO:0000256" key="4">
    <source>
        <dbReference type="ARBA" id="ARBA00022499"/>
    </source>
</evidence>
<evidence type="ECO:0000259" key="22">
    <source>
        <dbReference type="Pfam" id="PF24419"/>
    </source>
</evidence>
<dbReference type="InterPro" id="IPR027417">
    <property type="entry name" value="P-loop_NTPase"/>
</dbReference>
<feature type="compositionally biased region" description="Low complexity" evidence="20">
    <location>
        <begin position="101"/>
        <end position="110"/>
    </location>
</feature>
<evidence type="ECO:0000256" key="11">
    <source>
        <dbReference type="ARBA" id="ARBA00022884"/>
    </source>
</evidence>
<dbReference type="AlphaFoldDB" id="A0A1S3GEG8"/>
<dbReference type="GeneID" id="105997270"/>
<evidence type="ECO:0000256" key="19">
    <source>
        <dbReference type="ARBA" id="ARBA00082319"/>
    </source>
</evidence>
<evidence type="ECO:0000313" key="25">
    <source>
        <dbReference type="RefSeq" id="XP_012887095.1"/>
    </source>
</evidence>
<dbReference type="Pfam" id="PF16575">
    <property type="entry name" value="CLP1_P"/>
    <property type="match status" value="1"/>
</dbReference>
<dbReference type="STRING" id="10020.ENSDORP00000009090"/>
<dbReference type="FunFam" id="3.40.50.300:FF:001243">
    <property type="entry name" value="Nucleolar protein 9"/>
    <property type="match status" value="1"/>
</dbReference>
<evidence type="ECO:0000256" key="3">
    <source>
        <dbReference type="ARBA" id="ARBA00012157"/>
    </source>
</evidence>
<evidence type="ECO:0000313" key="24">
    <source>
        <dbReference type="Proteomes" id="UP000081671"/>
    </source>
</evidence>
<evidence type="ECO:0000256" key="8">
    <source>
        <dbReference type="ARBA" id="ARBA00022777"/>
    </source>
</evidence>
<dbReference type="KEGG" id="dord:105997270"/>
<evidence type="ECO:0000256" key="7">
    <source>
        <dbReference type="ARBA" id="ARBA00022741"/>
    </source>
</evidence>
<comment type="function">
    <text evidence="16">Polynucleotide kinase that can phosphorylate the 5'-hydroxyl groups of single-stranded and double-stranded RNA and DNA substrates. Involved in rRNA processing and its kinase activity is required for the processing of the 32S precursor into 5.8S and 28S rRNAs, more specifically for the generation of the major 5.8S(S) form. Required for the efficient pre-rRNA processing of internal transcribed spacer 2 (ITS2). Associates with LAS1L to form an ITS2 pre-rRNA endonuclease-kinase complex and is responsible for the transport of this complex into the nucleolus.</text>
</comment>
<dbReference type="Gene3D" id="3.40.50.300">
    <property type="entry name" value="P-loop containing nucleotide triphosphate hydrolases"/>
    <property type="match status" value="1"/>
</dbReference>
<dbReference type="InterPro" id="IPR057570">
    <property type="entry name" value="NOL9_C"/>
</dbReference>
<feature type="domain" description="Clp1 P-loop" evidence="21">
    <location>
        <begin position="320"/>
        <end position="450"/>
    </location>
</feature>
<proteinExistence type="inferred from homology"/>
<evidence type="ECO:0000256" key="6">
    <source>
        <dbReference type="ARBA" id="ARBA00022679"/>
    </source>
</evidence>
<keyword evidence="10" id="KW-0832">Ubl conjugation</keyword>
<dbReference type="GO" id="GO:0005524">
    <property type="term" value="F:ATP binding"/>
    <property type="evidence" value="ECO:0007669"/>
    <property type="project" value="UniProtKB-KW"/>
</dbReference>
<evidence type="ECO:0000259" key="21">
    <source>
        <dbReference type="Pfam" id="PF16575"/>
    </source>
</evidence>
<dbReference type="Pfam" id="PF24419">
    <property type="entry name" value="Cupin_NOL9"/>
    <property type="match status" value="1"/>
</dbReference>
<dbReference type="InterPro" id="IPR032319">
    <property type="entry name" value="CLP1_P"/>
</dbReference>
<dbReference type="GO" id="GO:0003723">
    <property type="term" value="F:RNA binding"/>
    <property type="evidence" value="ECO:0007669"/>
    <property type="project" value="UniProtKB-KW"/>
</dbReference>
<feature type="domain" description="NOL9 C-terminal" evidence="23">
    <location>
        <begin position="559"/>
        <end position="660"/>
    </location>
</feature>
<evidence type="ECO:0000259" key="23">
    <source>
        <dbReference type="Pfam" id="PF25467"/>
    </source>
</evidence>
<feature type="compositionally biased region" description="Basic and acidic residues" evidence="20">
    <location>
        <begin position="80"/>
        <end position="100"/>
    </location>
</feature>
<keyword evidence="9" id="KW-0067">ATP-binding</keyword>
<dbReference type="InterPro" id="IPR057573">
    <property type="entry name" value="NOL9_N"/>
</dbReference>
<comment type="subcellular location">
    <subcellularLocation>
        <location evidence="1">Nucleus</location>
        <location evidence="1">Nucleolus</location>
    </subcellularLocation>
</comment>
<evidence type="ECO:0000256" key="18">
    <source>
        <dbReference type="ARBA" id="ARBA00071212"/>
    </source>
</evidence>
<gene>
    <name evidence="25" type="primary">Nol9</name>
</gene>
<sequence>MADSERRFNRALYRSVWSKIFKIRPKLVLCRRDRLRLRAPGRCERHRRRRRLLQAQAAHEGCRERCGAGVRGGAGVRDGAAGEKPEAGAAGEKPEAEAARRPQAASPSPARDAYHARPLSVREKRRAPQVRQLGPGCTLLLLPVEDEFTFGGTCRLTCLYGEVEVFGYAIRQGQPPQDLFSTFTHAFLNITAVRYSMPQKTKKETKKEFRALVRSRLNLEDRSWSIKNFSPLCSLVMLEQLKNSTVNFITSFPGLSCVFMQESGPLQINSESLALRSVGIRKEKKKRSLTLTESVHSALRELVSVAEEEMDDCLVVLVCGAQDVGKSTFNKFLINQLLNRIPCVDYLECDLGQTEFTPPGCISLLNITEPVLGPPFTHQRTPQKMVYFGKPSCRNSCENYIEIIKYVFSAYKRESPLIINTMGWVVDDGLLLLIDLIRLLAPSYVVQFTTAHTRNMPVLTPEFVEGTDGLYTKSKSRHRNRCFEFPDLGDNLEFTDEEKDGPVFLNGHKLLYVQSEFIFCKTLRNRESHNRVLRGLAVLGYLSLLMPSVPKPPSFLPSLTPYQVPFNSVAIRITHSDVPPTHILYAVNASWVGLCRIMDDIRGYTRGPILLAQTPICDCVGFGICRGVDMEKRVYHILTPVPPEELKTVNCLLIGSVNIPPCIFCAQRGLEGTIPYITTDYNFNLPGASEKIGLRTFTEAEGFQIDPTFCRKTK</sequence>
<evidence type="ECO:0000256" key="10">
    <source>
        <dbReference type="ARBA" id="ARBA00022843"/>
    </source>
</evidence>
<comment type="catalytic activity">
    <reaction evidence="15">
        <text>a 5'-end dephospho-2'-deoxyribonucleoside-DNA + ATP = a 5'-end 5'-phospho-2'-deoxyribonucleoside-DNA + ADP + H(+)</text>
        <dbReference type="Rhea" id="RHEA:15669"/>
        <dbReference type="Rhea" id="RHEA-COMP:13180"/>
        <dbReference type="Rhea" id="RHEA-COMP:13184"/>
        <dbReference type="ChEBI" id="CHEBI:15378"/>
        <dbReference type="ChEBI" id="CHEBI:30616"/>
        <dbReference type="ChEBI" id="CHEBI:136412"/>
        <dbReference type="ChEBI" id="CHEBI:136416"/>
        <dbReference type="ChEBI" id="CHEBI:456216"/>
        <dbReference type="EC" id="2.7.1.78"/>
    </reaction>
</comment>
<keyword evidence="4" id="KW-1017">Isopeptide bond</keyword>
<dbReference type="GO" id="GO:0051734">
    <property type="term" value="F:ATP-dependent polynucleotide 5'-hydroxyl-kinase activity"/>
    <property type="evidence" value="ECO:0007669"/>
    <property type="project" value="UniProtKB-EC"/>
</dbReference>
<evidence type="ECO:0000256" key="9">
    <source>
        <dbReference type="ARBA" id="ARBA00022840"/>
    </source>
</evidence>
<keyword evidence="7" id="KW-0547">Nucleotide-binding</keyword>
<dbReference type="OrthoDB" id="2405412at2759"/>
<dbReference type="Pfam" id="PF25467">
    <property type="entry name" value="NOL9_C"/>
    <property type="match status" value="1"/>
</dbReference>
<keyword evidence="8" id="KW-0418">Kinase</keyword>
<comment type="similarity">
    <text evidence="2">Belongs to the Clp1 family. NOL9/GRC3 subfamily.</text>
</comment>
<feature type="region of interest" description="Disordered" evidence="20">
    <location>
        <begin position="72"/>
        <end position="127"/>
    </location>
</feature>
<reference evidence="25" key="1">
    <citation type="submission" date="2025-08" db="UniProtKB">
        <authorList>
            <consortium name="RefSeq"/>
        </authorList>
    </citation>
    <scope>IDENTIFICATION</scope>
    <source>
        <tissue evidence="25">Kidney</tissue>
    </source>
</reference>
<dbReference type="PANTHER" id="PTHR12755">
    <property type="entry name" value="CLEAVAGE/POLYADENYLATION FACTOR IA SUBUNIT CLP1P"/>
    <property type="match status" value="1"/>
</dbReference>
<evidence type="ECO:0000256" key="17">
    <source>
        <dbReference type="ARBA" id="ARBA00065329"/>
    </source>
</evidence>
<evidence type="ECO:0000256" key="20">
    <source>
        <dbReference type="SAM" id="MobiDB-lite"/>
    </source>
</evidence>
<dbReference type="CTD" id="79707"/>
<keyword evidence="12" id="KW-0007">Acetylation</keyword>
<keyword evidence="13" id="KW-0539">Nucleus</keyword>
<dbReference type="PANTHER" id="PTHR12755:SF3">
    <property type="entry name" value="POLYNUCLEOTIDE 5'-HYDROXYL-KINASE NOL9"/>
    <property type="match status" value="1"/>
</dbReference>
<evidence type="ECO:0000256" key="1">
    <source>
        <dbReference type="ARBA" id="ARBA00004604"/>
    </source>
</evidence>
<accession>A0A1S3GEG8</accession>
<organism evidence="24 25">
    <name type="scientific">Dipodomys ordii</name>
    <name type="common">Ord's kangaroo rat</name>
    <dbReference type="NCBI Taxonomy" id="10020"/>
    <lineage>
        <taxon>Eukaryota</taxon>
        <taxon>Metazoa</taxon>
        <taxon>Chordata</taxon>
        <taxon>Craniata</taxon>
        <taxon>Vertebrata</taxon>
        <taxon>Euteleostomi</taxon>
        <taxon>Mammalia</taxon>
        <taxon>Eutheria</taxon>
        <taxon>Euarchontoglires</taxon>
        <taxon>Glires</taxon>
        <taxon>Rodentia</taxon>
        <taxon>Castorimorpha</taxon>
        <taxon>Heteromyidae</taxon>
        <taxon>Dipodomyinae</taxon>
        <taxon>Dipodomys</taxon>
    </lineage>
</organism>
<evidence type="ECO:0000256" key="2">
    <source>
        <dbReference type="ARBA" id="ARBA00011003"/>
    </source>
</evidence>
<dbReference type="GO" id="GO:0000448">
    <property type="term" value="P:cleavage in ITS2 between 5.8S rRNA and LSU-rRNA of tricistronic rRNA transcript (SSU-rRNA, 5.8S rRNA, LSU-rRNA)"/>
    <property type="evidence" value="ECO:0007669"/>
    <property type="project" value="TreeGrafter"/>
</dbReference>
<feature type="domain" description="NOL9 N-terminal" evidence="22">
    <location>
        <begin position="138"/>
        <end position="259"/>
    </location>
</feature>
<comment type="subunit">
    <text evidence="17">Interacts with PELP1, WDR18 and SENP3. Interacts with LAS1L to form an ITS2 pre-rRNA endonuclease-kinase complex.</text>
</comment>
<keyword evidence="24" id="KW-1185">Reference proteome</keyword>
<name>A0A1S3GEG8_DIPOR</name>
<keyword evidence="6" id="KW-0808">Transferase</keyword>
<dbReference type="RefSeq" id="XP_012887095.1">
    <property type="nucleotide sequence ID" value="XM_013031641.1"/>
</dbReference>
<evidence type="ECO:0000256" key="13">
    <source>
        <dbReference type="ARBA" id="ARBA00023242"/>
    </source>
</evidence>
<evidence type="ECO:0000256" key="15">
    <source>
        <dbReference type="ARBA" id="ARBA00044673"/>
    </source>
</evidence>
<comment type="catalytic activity">
    <reaction evidence="14">
        <text>a 5'-end dephospho-ribonucleoside-RNA + ATP = a 5'-end 5'-phospho-ribonucleoside-RNA + ADP + H(+)</text>
        <dbReference type="Rhea" id="RHEA:54580"/>
        <dbReference type="Rhea" id="RHEA-COMP:13936"/>
        <dbReference type="Rhea" id="RHEA-COMP:15179"/>
        <dbReference type="ChEBI" id="CHEBI:15378"/>
        <dbReference type="ChEBI" id="CHEBI:30616"/>
        <dbReference type="ChEBI" id="CHEBI:138282"/>
        <dbReference type="ChEBI" id="CHEBI:138284"/>
        <dbReference type="ChEBI" id="CHEBI:456216"/>
        <dbReference type="EC" id="2.7.1.78"/>
    </reaction>
</comment>
<dbReference type="FunCoup" id="A0A1S3GEG8">
    <property type="interactions" value="3970"/>
</dbReference>
<dbReference type="GO" id="GO:0005730">
    <property type="term" value="C:nucleolus"/>
    <property type="evidence" value="ECO:0007669"/>
    <property type="project" value="UniProtKB-SubCell"/>
</dbReference>
<dbReference type="EC" id="2.7.1.78" evidence="3"/>